<evidence type="ECO:0000256" key="5">
    <source>
        <dbReference type="ARBA" id="ARBA00022801"/>
    </source>
</evidence>
<dbReference type="GeneTree" id="ENSGT00940000154832"/>
<dbReference type="EC" id="3.1.3.16" evidence="3"/>
<protein>
    <recommendedName>
        <fullName evidence="3">protein-serine/threonine phosphatase</fullName>
        <ecNumber evidence="3">3.1.3.16</ecNumber>
    </recommendedName>
</protein>
<evidence type="ECO:0000256" key="2">
    <source>
        <dbReference type="ARBA" id="ARBA00006702"/>
    </source>
</evidence>
<reference evidence="11" key="2">
    <citation type="submission" date="2025-08" db="UniProtKB">
        <authorList>
            <consortium name="Ensembl"/>
        </authorList>
    </citation>
    <scope>IDENTIFICATION</scope>
</reference>
<evidence type="ECO:0000259" key="10">
    <source>
        <dbReference type="Pfam" id="PF07830"/>
    </source>
</evidence>
<dbReference type="AlphaFoldDB" id="A0A9L0K2U6"/>
<dbReference type="Gene3D" id="1.10.10.430">
    <property type="entry name" value="Phosphatase 2C, C-terminal domain suprefamily"/>
    <property type="match status" value="1"/>
</dbReference>
<dbReference type="FunFam" id="1.10.10.430:FF:000002">
    <property type="entry name" value="Protein phosphatase, Mg2+/Mn2+ dependent 1A"/>
    <property type="match status" value="1"/>
</dbReference>
<gene>
    <name evidence="11" type="primary">PPM1A</name>
</gene>
<evidence type="ECO:0000256" key="7">
    <source>
        <dbReference type="ARBA" id="ARBA00022912"/>
    </source>
</evidence>
<dbReference type="Ensembl" id="ENSEAST00005063522.1">
    <property type="protein sequence ID" value="ENSEASP00005059103.1"/>
    <property type="gene ID" value="ENSEASG00005016139.2"/>
</dbReference>
<dbReference type="SUPFAM" id="SSF81601">
    <property type="entry name" value="Protein serine/threonine phosphatase 2C, C-terminal domain"/>
    <property type="match status" value="1"/>
</dbReference>
<comment type="catalytic activity">
    <reaction evidence="9">
        <text>O-phospho-L-threonyl-[protein] + H2O = L-threonyl-[protein] + phosphate</text>
        <dbReference type="Rhea" id="RHEA:47004"/>
        <dbReference type="Rhea" id="RHEA-COMP:11060"/>
        <dbReference type="Rhea" id="RHEA-COMP:11605"/>
        <dbReference type="ChEBI" id="CHEBI:15377"/>
        <dbReference type="ChEBI" id="CHEBI:30013"/>
        <dbReference type="ChEBI" id="CHEBI:43474"/>
        <dbReference type="ChEBI" id="CHEBI:61977"/>
        <dbReference type="EC" id="3.1.3.16"/>
    </reaction>
</comment>
<feature type="domain" description="Protein serine/threonine phosphatase 2C C-terminal" evidence="10">
    <location>
        <begin position="31"/>
        <end position="109"/>
    </location>
</feature>
<evidence type="ECO:0000256" key="9">
    <source>
        <dbReference type="ARBA" id="ARBA00048336"/>
    </source>
</evidence>
<organism evidence="11 12">
    <name type="scientific">Equus asinus</name>
    <name type="common">Donkey</name>
    <name type="synonym">Equus africanus asinus</name>
    <dbReference type="NCBI Taxonomy" id="9793"/>
    <lineage>
        <taxon>Eukaryota</taxon>
        <taxon>Metazoa</taxon>
        <taxon>Chordata</taxon>
        <taxon>Craniata</taxon>
        <taxon>Vertebrata</taxon>
        <taxon>Euteleostomi</taxon>
        <taxon>Mammalia</taxon>
        <taxon>Eutheria</taxon>
        <taxon>Laurasiatheria</taxon>
        <taxon>Perissodactyla</taxon>
        <taxon>Equidae</taxon>
        <taxon>Equus</taxon>
    </lineage>
</organism>
<reference evidence="11" key="3">
    <citation type="submission" date="2025-09" db="UniProtKB">
        <authorList>
            <consortium name="Ensembl"/>
        </authorList>
    </citation>
    <scope>IDENTIFICATION</scope>
</reference>
<dbReference type="Pfam" id="PF07830">
    <property type="entry name" value="PP2C_C"/>
    <property type="match status" value="1"/>
</dbReference>
<dbReference type="GO" id="GO:0030145">
    <property type="term" value="F:manganese ion binding"/>
    <property type="evidence" value="ECO:0007669"/>
    <property type="project" value="InterPro"/>
</dbReference>
<name>A0A9L0K2U6_EQUAS</name>
<keyword evidence="7" id="KW-0904">Protein phosphatase</keyword>
<evidence type="ECO:0000256" key="8">
    <source>
        <dbReference type="ARBA" id="ARBA00023211"/>
    </source>
</evidence>
<evidence type="ECO:0000313" key="11">
    <source>
        <dbReference type="Ensembl" id="ENSEASP00005059103.1"/>
    </source>
</evidence>
<proteinExistence type="inferred from homology"/>
<dbReference type="GO" id="GO:0004722">
    <property type="term" value="F:protein serine/threonine phosphatase activity"/>
    <property type="evidence" value="ECO:0007669"/>
    <property type="project" value="UniProtKB-EC"/>
</dbReference>
<keyword evidence="5" id="KW-0378">Hydrolase</keyword>
<sequence>MRLYMTSGKLFKLSGRSVSLIIKKGSRDNMSVILICFPNAPKVSPEAVKKEAELDKYLESRVEEIIKKQGEGVPDLVHVMRTLASENIPSLPPGGELASKRNVIEAVYNRLNPYKNDDTDSASTDDMW</sequence>
<evidence type="ECO:0000256" key="3">
    <source>
        <dbReference type="ARBA" id="ARBA00013081"/>
    </source>
</evidence>
<dbReference type="GO" id="GO:0000287">
    <property type="term" value="F:magnesium ion binding"/>
    <property type="evidence" value="ECO:0007669"/>
    <property type="project" value="InterPro"/>
</dbReference>
<evidence type="ECO:0000256" key="4">
    <source>
        <dbReference type="ARBA" id="ARBA00022723"/>
    </source>
</evidence>
<dbReference type="InterPro" id="IPR036580">
    <property type="entry name" value="PP2C_C_sf"/>
</dbReference>
<accession>A0A9L0K2U6</accession>
<reference evidence="11 12" key="1">
    <citation type="journal article" date="2020" name="Nat. Commun.">
        <title>Donkey genomes provide new insights into domestication and selection for coat color.</title>
        <authorList>
            <person name="Wang"/>
            <person name="C."/>
            <person name="Li"/>
            <person name="H."/>
            <person name="Guo"/>
            <person name="Y."/>
            <person name="Huang"/>
            <person name="J."/>
            <person name="Sun"/>
            <person name="Y."/>
            <person name="Min"/>
            <person name="J."/>
            <person name="Wang"/>
            <person name="J."/>
            <person name="Fang"/>
            <person name="X."/>
            <person name="Zhao"/>
            <person name="Z."/>
            <person name="Wang"/>
            <person name="S."/>
            <person name="Zhang"/>
            <person name="Y."/>
            <person name="Liu"/>
            <person name="Q."/>
            <person name="Jiang"/>
            <person name="Q."/>
            <person name="Wang"/>
            <person name="X."/>
            <person name="Guo"/>
            <person name="Y."/>
            <person name="Yang"/>
            <person name="C."/>
            <person name="Wang"/>
            <person name="Y."/>
            <person name="Tian"/>
            <person name="F."/>
            <person name="Zhuang"/>
            <person name="G."/>
            <person name="Fan"/>
            <person name="Y."/>
            <person name="Gao"/>
            <person name="Q."/>
            <person name="Li"/>
            <person name="Y."/>
            <person name="Ju"/>
            <person name="Z."/>
            <person name="Li"/>
            <person name="J."/>
            <person name="Li"/>
            <person name="R."/>
            <person name="Hou"/>
            <person name="M."/>
            <person name="Yang"/>
            <person name="G."/>
            <person name="Liu"/>
            <person name="G."/>
            <person name="Liu"/>
            <person name="W."/>
            <person name="Guo"/>
            <person name="J."/>
            <person name="Pan"/>
            <person name="S."/>
            <person name="Fan"/>
            <person name="G."/>
            <person name="Zhang"/>
            <person name="W."/>
            <person name="Zhang"/>
            <person name="R."/>
            <person name="Yu"/>
            <person name="J."/>
            <person name="Zhang"/>
            <person name="X."/>
            <person name="Yin"/>
            <person name="Q."/>
            <person name="Ji"/>
            <person name="C."/>
            <person name="Jin"/>
            <person name="Y."/>
            <person name="Yue"/>
            <person name="G."/>
            <person name="Liu"/>
            <person name="M."/>
            <person name="Xu"/>
            <person name="J."/>
            <person name="Liu"/>
            <person name="S."/>
            <person name="Jordana"/>
            <person name="J."/>
            <person name="Noce"/>
            <person name="A."/>
            <person name="Amills"/>
            <person name="M."/>
            <person name="Wu"/>
            <person name="D.D."/>
            <person name="Li"/>
            <person name="S."/>
            <person name="Zhou"/>
            <person name="X. and Zhong"/>
            <person name="J."/>
        </authorList>
    </citation>
    <scope>NUCLEOTIDE SEQUENCE [LARGE SCALE GENOMIC DNA]</scope>
</reference>
<comment type="similarity">
    <text evidence="2">Belongs to the PP2C family.</text>
</comment>
<keyword evidence="4" id="KW-0479">Metal-binding</keyword>
<keyword evidence="12" id="KW-1185">Reference proteome</keyword>
<evidence type="ECO:0000256" key="6">
    <source>
        <dbReference type="ARBA" id="ARBA00022842"/>
    </source>
</evidence>
<comment type="cofactor">
    <cofactor evidence="1">
        <name>Mn(2+)</name>
        <dbReference type="ChEBI" id="CHEBI:29035"/>
    </cofactor>
</comment>
<evidence type="ECO:0000256" key="1">
    <source>
        <dbReference type="ARBA" id="ARBA00001936"/>
    </source>
</evidence>
<keyword evidence="6" id="KW-0460">Magnesium</keyword>
<keyword evidence="8" id="KW-0464">Manganese</keyword>
<dbReference type="InterPro" id="IPR012911">
    <property type="entry name" value="PP2C_C"/>
</dbReference>
<evidence type="ECO:0000313" key="12">
    <source>
        <dbReference type="Proteomes" id="UP000694387"/>
    </source>
</evidence>
<dbReference type="Proteomes" id="UP000694387">
    <property type="component" value="Chromosome 7"/>
</dbReference>